<gene>
    <name evidence="2" type="ORF">P7D39_09145</name>
</gene>
<proteinExistence type="predicted"/>
<evidence type="ECO:0000313" key="3">
    <source>
        <dbReference type="Proteomes" id="UP001256547"/>
    </source>
</evidence>
<protein>
    <submittedName>
        <fullName evidence="2">DUF3427 domain-containing protein</fullName>
    </submittedName>
</protein>
<dbReference type="InterPro" id="IPR021835">
    <property type="entry name" value="DUF3427"/>
</dbReference>
<dbReference type="RefSeq" id="WP_311800743.1">
    <property type="nucleotide sequence ID" value="NZ_JARPYR010000016.1"/>
</dbReference>
<evidence type="ECO:0000313" key="2">
    <source>
        <dbReference type="EMBL" id="MDT2597167.1"/>
    </source>
</evidence>
<name>A0ABU3ER32_9ENTE</name>
<organism evidence="2 3">
    <name type="scientific">Enterococcus dongliensis</name>
    <dbReference type="NCBI Taxonomy" id="2559925"/>
    <lineage>
        <taxon>Bacteria</taxon>
        <taxon>Bacillati</taxon>
        <taxon>Bacillota</taxon>
        <taxon>Bacilli</taxon>
        <taxon>Lactobacillales</taxon>
        <taxon>Enterococcaceae</taxon>
        <taxon>Enterococcus</taxon>
    </lineage>
</organism>
<dbReference type="Pfam" id="PF11907">
    <property type="entry name" value="DUF3427"/>
    <property type="match status" value="1"/>
</dbReference>
<comment type="caution">
    <text evidence="2">The sequence shown here is derived from an EMBL/GenBank/DDBJ whole genome shotgun (WGS) entry which is preliminary data.</text>
</comment>
<evidence type="ECO:0000259" key="1">
    <source>
        <dbReference type="Pfam" id="PF11907"/>
    </source>
</evidence>
<accession>A0ABU3ER32</accession>
<sequence length="136" mass="16335">MGRYTFSNHHMVIFVTLDKGKDFQASQIAYEDEFIDEQTFKWFTKSNRTMESKEVQLLLHPEEWHIHLFIKRKYNQQDNETDFYYLGEIYPVVESIRQTQKPMSKQKMINIVELIFNLKNAVEPNLYKFLTSSLNG</sequence>
<reference evidence="2 3" key="1">
    <citation type="submission" date="2023-03" db="EMBL/GenBank/DDBJ databases">
        <authorList>
            <person name="Shen W."/>
            <person name="Cai J."/>
        </authorList>
    </citation>
    <scope>NUCLEOTIDE SEQUENCE [LARGE SCALE GENOMIC DNA]</scope>
    <source>
        <strain evidence="2 3">P72-2</strain>
    </source>
</reference>
<keyword evidence="3" id="KW-1185">Reference proteome</keyword>
<dbReference type="EMBL" id="JARPYR010000016">
    <property type="protein sequence ID" value="MDT2597167.1"/>
    <property type="molecule type" value="Genomic_DNA"/>
</dbReference>
<feature type="domain" description="DUF3427" evidence="1">
    <location>
        <begin position="4"/>
        <end position="129"/>
    </location>
</feature>
<dbReference type="Proteomes" id="UP001256547">
    <property type="component" value="Unassembled WGS sequence"/>
</dbReference>